<dbReference type="EMBL" id="CAXAMN010025769">
    <property type="protein sequence ID" value="CAK9097694.1"/>
    <property type="molecule type" value="Genomic_DNA"/>
</dbReference>
<gene>
    <name evidence="2" type="ORF">CCMP2556_LOCUS46345</name>
</gene>
<comment type="caution">
    <text evidence="2">The sequence shown here is derived from an EMBL/GenBank/DDBJ whole genome shotgun (WGS) entry which is preliminary data.</text>
</comment>
<evidence type="ECO:0000313" key="3">
    <source>
        <dbReference type="Proteomes" id="UP001642484"/>
    </source>
</evidence>
<dbReference type="Proteomes" id="UP001642484">
    <property type="component" value="Unassembled WGS sequence"/>
</dbReference>
<organism evidence="2 3">
    <name type="scientific">Durusdinium trenchii</name>
    <dbReference type="NCBI Taxonomy" id="1381693"/>
    <lineage>
        <taxon>Eukaryota</taxon>
        <taxon>Sar</taxon>
        <taxon>Alveolata</taxon>
        <taxon>Dinophyceae</taxon>
        <taxon>Suessiales</taxon>
        <taxon>Symbiodiniaceae</taxon>
        <taxon>Durusdinium</taxon>
    </lineage>
</organism>
<protein>
    <submittedName>
        <fullName evidence="2">Uncharacterized protein</fullName>
    </submittedName>
</protein>
<sequence>VLAFACMLLIWNSEVDGTQDLHFFESFAGCAMATREVQSCFPALAARALDVEYSRTLDLTSHSGMGAALASILQGRDDGWVHWLGVQCATWVATSRGSTGRSAANPEGLDGEVRCVTVANFLACRVALLCIATVAFCGTWIVEQPRSSLLFDHYRMKELFDYFDVFRCNFWMFHYQAPTPKRTSLWSSSPAIGVFWTMRLKKHVYRKALKDRGAEQKPCRTYKDKEGRTRYHGTPALKSTERYTKCFGEKIASMLEKLKPKVVLRSHDDSADAIRIWQSWEWGDKWNDAEMVALCQYLYGACALKVPLEWKKVLPREL</sequence>
<reference evidence="2 3" key="1">
    <citation type="submission" date="2024-02" db="EMBL/GenBank/DDBJ databases">
        <authorList>
            <person name="Chen Y."/>
            <person name="Shah S."/>
            <person name="Dougan E. K."/>
            <person name="Thang M."/>
            <person name="Chan C."/>
        </authorList>
    </citation>
    <scope>NUCLEOTIDE SEQUENCE [LARGE SCALE GENOMIC DNA]</scope>
</reference>
<accession>A0ABP0RAU0</accession>
<feature type="signal peptide" evidence="1">
    <location>
        <begin position="1"/>
        <end position="17"/>
    </location>
</feature>
<name>A0ABP0RAU0_9DINO</name>
<proteinExistence type="predicted"/>
<evidence type="ECO:0000256" key="1">
    <source>
        <dbReference type="SAM" id="SignalP"/>
    </source>
</evidence>
<feature type="chain" id="PRO_5045824412" evidence="1">
    <location>
        <begin position="18"/>
        <end position="318"/>
    </location>
</feature>
<evidence type="ECO:0000313" key="2">
    <source>
        <dbReference type="EMBL" id="CAK9097694.1"/>
    </source>
</evidence>
<keyword evidence="1" id="KW-0732">Signal</keyword>
<feature type="non-terminal residue" evidence="2">
    <location>
        <position position="1"/>
    </location>
</feature>
<keyword evidence="3" id="KW-1185">Reference proteome</keyword>